<dbReference type="SMART" id="SM01111">
    <property type="entry name" value="CVNH"/>
    <property type="match status" value="1"/>
</dbReference>
<dbReference type="InterPro" id="IPR011058">
    <property type="entry name" value="Cyanovirin-N"/>
</dbReference>
<evidence type="ECO:0000313" key="3">
    <source>
        <dbReference type="Proteomes" id="UP000663850"/>
    </source>
</evidence>
<evidence type="ECO:0000313" key="2">
    <source>
        <dbReference type="EMBL" id="CAE6511531.1"/>
    </source>
</evidence>
<dbReference type="AlphaFoldDB" id="A0A8H3HFP1"/>
<accession>A0A8H3HFP1</accession>
<dbReference type="Gene3D" id="2.30.60.10">
    <property type="entry name" value="Cyanovirin-N"/>
    <property type="match status" value="1"/>
</dbReference>
<name>A0A8H3HFP1_9AGAM</name>
<reference evidence="2" key="1">
    <citation type="submission" date="2021-01" db="EMBL/GenBank/DDBJ databases">
        <authorList>
            <person name="Kaushik A."/>
        </authorList>
    </citation>
    <scope>NUCLEOTIDE SEQUENCE</scope>
    <source>
        <strain evidence="2">Type strain: AG8-Rh-89/</strain>
    </source>
</reference>
<dbReference type="Pfam" id="PF08881">
    <property type="entry name" value="CVNH"/>
    <property type="match status" value="1"/>
</dbReference>
<sequence length="189" mass="21595">MDIQNEVNPPKYHLELERGRAFPRTVVVKVVTHTDADDTHFRWRDNAPLDARFDLASMIGNDNGQFKWGQSAFGMSSRNITVTQDGATQANYLNGELLDLFGNWQKSRINLDEKLTINEYVDQGTGETYHRLMINKSTLNKADKRKLVLCFDGTAGKFSGTQNTNVVKLVELLKKDDPSQQMIYYQVYL</sequence>
<dbReference type="EMBL" id="CAJMWZ010005822">
    <property type="protein sequence ID" value="CAE6511531.1"/>
    <property type="molecule type" value="Genomic_DNA"/>
</dbReference>
<feature type="domain" description="Cyanovirin-N" evidence="1">
    <location>
        <begin position="33"/>
        <end position="117"/>
    </location>
</feature>
<proteinExistence type="predicted"/>
<dbReference type="Pfam" id="PF09994">
    <property type="entry name" value="T6SS_Tle1-like_cat"/>
    <property type="match status" value="1"/>
</dbReference>
<protein>
    <recommendedName>
        <fullName evidence="1">Cyanovirin-N domain-containing protein</fullName>
    </recommendedName>
</protein>
<organism evidence="2 3">
    <name type="scientific">Rhizoctonia solani</name>
    <dbReference type="NCBI Taxonomy" id="456999"/>
    <lineage>
        <taxon>Eukaryota</taxon>
        <taxon>Fungi</taxon>
        <taxon>Dikarya</taxon>
        <taxon>Basidiomycota</taxon>
        <taxon>Agaricomycotina</taxon>
        <taxon>Agaricomycetes</taxon>
        <taxon>Cantharellales</taxon>
        <taxon>Ceratobasidiaceae</taxon>
        <taxon>Rhizoctonia</taxon>
    </lineage>
</organism>
<dbReference type="PANTHER" id="PTHR42076">
    <property type="entry name" value="CYANOVIRIN-N HOMOLOG"/>
    <property type="match status" value="1"/>
</dbReference>
<dbReference type="PANTHER" id="PTHR42076:SF1">
    <property type="entry name" value="CYANOVIRIN-N DOMAIN-CONTAINING PROTEIN"/>
    <property type="match status" value="1"/>
</dbReference>
<dbReference type="SUPFAM" id="SSF51322">
    <property type="entry name" value="Cyanovirin-N"/>
    <property type="match status" value="1"/>
</dbReference>
<dbReference type="Proteomes" id="UP000663850">
    <property type="component" value="Unassembled WGS sequence"/>
</dbReference>
<dbReference type="InterPro" id="IPR036673">
    <property type="entry name" value="Cyanovirin-N_sf"/>
</dbReference>
<evidence type="ECO:0000259" key="1">
    <source>
        <dbReference type="SMART" id="SM01111"/>
    </source>
</evidence>
<comment type="caution">
    <text evidence="2">The sequence shown here is derived from an EMBL/GenBank/DDBJ whole genome shotgun (WGS) entry which is preliminary data.</text>
</comment>
<gene>
    <name evidence="2" type="ORF">RDB_LOCUS107123</name>
</gene>
<dbReference type="InterPro" id="IPR018712">
    <property type="entry name" value="Tle1-like_cat"/>
</dbReference>